<dbReference type="InterPro" id="IPR015943">
    <property type="entry name" value="WD40/YVTN_repeat-like_dom_sf"/>
</dbReference>
<protein>
    <submittedName>
        <fullName evidence="4">WD-40 repeat protein</fullName>
    </submittedName>
</protein>
<keyword evidence="5" id="KW-1185">Reference proteome</keyword>
<evidence type="ECO:0000313" key="5">
    <source>
        <dbReference type="Proteomes" id="UP000023152"/>
    </source>
</evidence>
<name>X6LWH6_RETFI</name>
<dbReference type="Proteomes" id="UP000023152">
    <property type="component" value="Unassembled WGS sequence"/>
</dbReference>
<dbReference type="PROSITE" id="PS50294">
    <property type="entry name" value="WD_REPEATS_REGION"/>
    <property type="match status" value="1"/>
</dbReference>
<dbReference type="InterPro" id="IPR020472">
    <property type="entry name" value="WD40_PAC1"/>
</dbReference>
<dbReference type="Gene3D" id="2.130.10.10">
    <property type="entry name" value="YVTN repeat-like/Quinoprotein amine dehydrogenase"/>
    <property type="match status" value="1"/>
</dbReference>
<evidence type="ECO:0000256" key="3">
    <source>
        <dbReference type="PROSITE-ProRule" id="PRU00221"/>
    </source>
</evidence>
<dbReference type="PRINTS" id="PR00320">
    <property type="entry name" value="GPROTEINBRPT"/>
</dbReference>
<dbReference type="EMBL" id="ASPP01027832">
    <property type="protein sequence ID" value="ETO05726.1"/>
    <property type="molecule type" value="Genomic_DNA"/>
</dbReference>
<organism evidence="4 5">
    <name type="scientific">Reticulomyxa filosa</name>
    <dbReference type="NCBI Taxonomy" id="46433"/>
    <lineage>
        <taxon>Eukaryota</taxon>
        <taxon>Sar</taxon>
        <taxon>Rhizaria</taxon>
        <taxon>Retaria</taxon>
        <taxon>Foraminifera</taxon>
        <taxon>Monothalamids</taxon>
        <taxon>Reticulomyxidae</taxon>
        <taxon>Reticulomyxa</taxon>
    </lineage>
</organism>
<sequence length="199" mass="22995">MLKHPKHFMFLMDTQIFSGIVISLIDNNRYTICSGSYDNTIRIWDIETTKQFIIFKGNENALQSVKYEPNELGINGGSNTILSGSNDRSIRLWDQVFNGYTIEVWSAEYSLFVVNNMKFSVSPNVICSGSVDNTIRFWDIRSNNDELYIIKGNTKEDSGILCLKFLLKKKEKSTIKRQIVVLIYIMVQEKVLFEFGDKF</sequence>
<keyword evidence="2" id="KW-0677">Repeat</keyword>
<dbReference type="PROSITE" id="PS50082">
    <property type="entry name" value="WD_REPEATS_2"/>
    <property type="match status" value="3"/>
</dbReference>
<evidence type="ECO:0000256" key="2">
    <source>
        <dbReference type="ARBA" id="ARBA00022737"/>
    </source>
</evidence>
<dbReference type="SUPFAM" id="SSF50978">
    <property type="entry name" value="WD40 repeat-like"/>
    <property type="match status" value="1"/>
</dbReference>
<dbReference type="SMART" id="SM00320">
    <property type="entry name" value="WD40"/>
    <property type="match status" value="3"/>
</dbReference>
<dbReference type="AlphaFoldDB" id="X6LWH6"/>
<feature type="repeat" description="WD" evidence="3">
    <location>
        <begin position="55"/>
        <end position="94"/>
    </location>
</feature>
<dbReference type="PROSITE" id="PS00678">
    <property type="entry name" value="WD_REPEATS_1"/>
    <property type="match status" value="2"/>
</dbReference>
<comment type="caution">
    <text evidence="4">The sequence shown here is derived from an EMBL/GenBank/DDBJ whole genome shotgun (WGS) entry which is preliminary data.</text>
</comment>
<proteinExistence type="predicted"/>
<accession>X6LWH6</accession>
<evidence type="ECO:0000256" key="1">
    <source>
        <dbReference type="ARBA" id="ARBA00022574"/>
    </source>
</evidence>
<gene>
    <name evidence="4" type="ORF">RFI_31671</name>
</gene>
<dbReference type="InterPro" id="IPR001680">
    <property type="entry name" value="WD40_rpt"/>
</dbReference>
<feature type="repeat" description="WD" evidence="3">
    <location>
        <begin position="114"/>
        <end position="148"/>
    </location>
</feature>
<reference evidence="4 5" key="1">
    <citation type="journal article" date="2013" name="Curr. Biol.">
        <title>The Genome of the Foraminiferan Reticulomyxa filosa.</title>
        <authorList>
            <person name="Glockner G."/>
            <person name="Hulsmann N."/>
            <person name="Schleicher M."/>
            <person name="Noegel A.A."/>
            <person name="Eichinger L."/>
            <person name="Gallinger C."/>
            <person name="Pawlowski J."/>
            <person name="Sierra R."/>
            <person name="Euteneuer U."/>
            <person name="Pillet L."/>
            <person name="Moustafa A."/>
            <person name="Platzer M."/>
            <person name="Groth M."/>
            <person name="Szafranski K."/>
            <person name="Schliwa M."/>
        </authorList>
    </citation>
    <scope>NUCLEOTIDE SEQUENCE [LARGE SCALE GENOMIC DNA]</scope>
</reference>
<dbReference type="InterPro" id="IPR019775">
    <property type="entry name" value="WD40_repeat_CS"/>
</dbReference>
<dbReference type="PANTHER" id="PTHR22847:SF637">
    <property type="entry name" value="WD REPEAT DOMAIN 5B"/>
    <property type="match status" value="1"/>
</dbReference>
<evidence type="ECO:0000313" key="4">
    <source>
        <dbReference type="EMBL" id="ETO05726.1"/>
    </source>
</evidence>
<dbReference type="PANTHER" id="PTHR22847">
    <property type="entry name" value="WD40 REPEAT PROTEIN"/>
    <property type="match status" value="1"/>
</dbReference>
<dbReference type="GO" id="GO:1990234">
    <property type="term" value="C:transferase complex"/>
    <property type="evidence" value="ECO:0007669"/>
    <property type="project" value="UniProtKB-ARBA"/>
</dbReference>
<feature type="repeat" description="WD" evidence="3">
    <location>
        <begin position="32"/>
        <end position="54"/>
    </location>
</feature>
<dbReference type="Pfam" id="PF00400">
    <property type="entry name" value="WD40"/>
    <property type="match status" value="3"/>
</dbReference>
<keyword evidence="1 3" id="KW-0853">WD repeat</keyword>
<dbReference type="InterPro" id="IPR036322">
    <property type="entry name" value="WD40_repeat_dom_sf"/>
</dbReference>